<dbReference type="Pfam" id="PF14085">
    <property type="entry name" value="DUF4265"/>
    <property type="match status" value="1"/>
</dbReference>
<evidence type="ECO:0000313" key="2">
    <source>
        <dbReference type="Proteomes" id="UP000319175"/>
    </source>
</evidence>
<dbReference type="InterPro" id="IPR025361">
    <property type="entry name" value="DUF4265"/>
</dbReference>
<protein>
    <submittedName>
        <fullName evidence="1">DUF4265 domain-containing protein</fullName>
    </submittedName>
</protein>
<accession>A0A501QC82</accession>
<organism evidence="1 2">
    <name type="scientific">Flavobacterium microcysteis</name>
    <dbReference type="NCBI Taxonomy" id="2596891"/>
    <lineage>
        <taxon>Bacteria</taxon>
        <taxon>Pseudomonadati</taxon>
        <taxon>Bacteroidota</taxon>
        <taxon>Flavobacteriia</taxon>
        <taxon>Flavobacteriales</taxon>
        <taxon>Flavobacteriaceae</taxon>
        <taxon>Flavobacterium</taxon>
    </lineage>
</organism>
<proteinExistence type="predicted"/>
<dbReference type="AlphaFoldDB" id="A0A501QC82"/>
<sequence>MSYVILHKNPAIMDDKNVKILFRFFSDVLDEWTVETLWSETVDVEKGLYKLMSIPFLAYVSCEDIVFAEYDQDEEMLTYRRTIEHSGNSTIQVFVRDKEIVTNDLREIFSSLGCESEKFREGYFVIKVPKSLNYKPIREKLMDLEEQGKIGYAEPNLAENHFYFATN</sequence>
<dbReference type="EMBL" id="VFJE01000053">
    <property type="protein sequence ID" value="TPD69982.1"/>
    <property type="molecule type" value="Genomic_DNA"/>
</dbReference>
<gene>
    <name evidence="1" type="ORF">FJA49_08760</name>
</gene>
<comment type="caution">
    <text evidence="1">The sequence shown here is derived from an EMBL/GenBank/DDBJ whole genome shotgun (WGS) entry which is preliminary data.</text>
</comment>
<reference evidence="1 2" key="1">
    <citation type="submission" date="2019-06" db="EMBL/GenBank/DDBJ databases">
        <title>Flavobacterium sp. MaA-Y11 from geoumgang.</title>
        <authorList>
            <person name="Jeong S."/>
        </authorList>
    </citation>
    <scope>NUCLEOTIDE SEQUENCE [LARGE SCALE GENOMIC DNA]</scope>
    <source>
        <strain evidence="1 2">MaA-Y11</strain>
    </source>
</reference>
<keyword evidence="2" id="KW-1185">Reference proteome</keyword>
<evidence type="ECO:0000313" key="1">
    <source>
        <dbReference type="EMBL" id="TPD69982.1"/>
    </source>
</evidence>
<dbReference type="OrthoDB" id="1030945at2"/>
<name>A0A501QC82_9FLAO</name>
<dbReference type="Proteomes" id="UP000319175">
    <property type="component" value="Unassembled WGS sequence"/>
</dbReference>